<accession>A0A5B7DR45</accession>
<organism evidence="2 3">
    <name type="scientific">Portunus trituberculatus</name>
    <name type="common">Swimming crab</name>
    <name type="synonym">Neptunus trituberculatus</name>
    <dbReference type="NCBI Taxonomy" id="210409"/>
    <lineage>
        <taxon>Eukaryota</taxon>
        <taxon>Metazoa</taxon>
        <taxon>Ecdysozoa</taxon>
        <taxon>Arthropoda</taxon>
        <taxon>Crustacea</taxon>
        <taxon>Multicrustacea</taxon>
        <taxon>Malacostraca</taxon>
        <taxon>Eumalacostraca</taxon>
        <taxon>Eucarida</taxon>
        <taxon>Decapoda</taxon>
        <taxon>Pleocyemata</taxon>
        <taxon>Brachyura</taxon>
        <taxon>Eubrachyura</taxon>
        <taxon>Portunoidea</taxon>
        <taxon>Portunidae</taxon>
        <taxon>Portuninae</taxon>
        <taxon>Portunus</taxon>
    </lineage>
</organism>
<name>A0A5B7DR45_PORTR</name>
<reference evidence="2 3" key="1">
    <citation type="submission" date="2019-05" db="EMBL/GenBank/DDBJ databases">
        <title>Another draft genome of Portunus trituberculatus and its Hox gene families provides insights of decapod evolution.</title>
        <authorList>
            <person name="Jeong J.-H."/>
            <person name="Song I."/>
            <person name="Kim S."/>
            <person name="Choi T."/>
            <person name="Kim D."/>
            <person name="Ryu S."/>
            <person name="Kim W."/>
        </authorList>
    </citation>
    <scope>NUCLEOTIDE SEQUENCE [LARGE SCALE GENOMIC DNA]</scope>
    <source>
        <tissue evidence="2">Muscle</tissue>
    </source>
</reference>
<feature type="region of interest" description="Disordered" evidence="1">
    <location>
        <begin position="1"/>
        <end position="32"/>
    </location>
</feature>
<dbReference type="Proteomes" id="UP000324222">
    <property type="component" value="Unassembled WGS sequence"/>
</dbReference>
<dbReference type="EMBL" id="VSRR010001286">
    <property type="protein sequence ID" value="MPC24071.1"/>
    <property type="molecule type" value="Genomic_DNA"/>
</dbReference>
<keyword evidence="3" id="KW-1185">Reference proteome</keyword>
<sequence length="47" mass="5484">MRGKEKEIKKKKKKEAHSSAGSIQREKRQPKLWSKCLDTSLVKEDKS</sequence>
<evidence type="ECO:0000256" key="1">
    <source>
        <dbReference type="SAM" id="MobiDB-lite"/>
    </source>
</evidence>
<evidence type="ECO:0000313" key="3">
    <source>
        <dbReference type="Proteomes" id="UP000324222"/>
    </source>
</evidence>
<evidence type="ECO:0000313" key="2">
    <source>
        <dbReference type="EMBL" id="MPC24071.1"/>
    </source>
</evidence>
<proteinExistence type="predicted"/>
<comment type="caution">
    <text evidence="2">The sequence shown here is derived from an EMBL/GenBank/DDBJ whole genome shotgun (WGS) entry which is preliminary data.</text>
</comment>
<gene>
    <name evidence="2" type="ORF">E2C01_017142</name>
</gene>
<protein>
    <submittedName>
        <fullName evidence="2">Uncharacterized protein</fullName>
    </submittedName>
</protein>
<dbReference type="AlphaFoldDB" id="A0A5B7DR45"/>